<accession>A0AAV7B7M0</accession>
<evidence type="ECO:0000313" key="3">
    <source>
        <dbReference type="Proteomes" id="UP000824782"/>
    </source>
</evidence>
<keyword evidence="1" id="KW-0812">Transmembrane</keyword>
<dbReference type="Proteomes" id="UP000824782">
    <property type="component" value="Unassembled WGS sequence"/>
</dbReference>
<dbReference type="EMBL" id="WNYA01000006">
    <property type="protein sequence ID" value="KAG8568534.1"/>
    <property type="molecule type" value="Genomic_DNA"/>
</dbReference>
<name>A0AAV7B7M0_ENGPU</name>
<proteinExistence type="predicted"/>
<keyword evidence="1" id="KW-0472">Membrane</keyword>
<feature type="transmembrane region" description="Helical" evidence="1">
    <location>
        <begin position="65"/>
        <end position="83"/>
    </location>
</feature>
<reference evidence="2" key="1">
    <citation type="thesis" date="2020" institute="ProQuest LLC" country="789 East Eisenhower Parkway, Ann Arbor, MI, USA">
        <title>Comparative Genomics and Chromosome Evolution.</title>
        <authorList>
            <person name="Mudd A.B."/>
        </authorList>
    </citation>
    <scope>NUCLEOTIDE SEQUENCE</scope>
    <source>
        <strain evidence="2">237g6f4</strain>
        <tissue evidence="2">Blood</tissue>
    </source>
</reference>
<evidence type="ECO:0000256" key="1">
    <source>
        <dbReference type="SAM" id="Phobius"/>
    </source>
</evidence>
<gene>
    <name evidence="2" type="ORF">GDO81_014052</name>
</gene>
<keyword evidence="1" id="KW-1133">Transmembrane helix</keyword>
<organism evidence="2 3">
    <name type="scientific">Engystomops pustulosus</name>
    <name type="common">Tungara frog</name>
    <name type="synonym">Physalaemus pustulosus</name>
    <dbReference type="NCBI Taxonomy" id="76066"/>
    <lineage>
        <taxon>Eukaryota</taxon>
        <taxon>Metazoa</taxon>
        <taxon>Chordata</taxon>
        <taxon>Craniata</taxon>
        <taxon>Vertebrata</taxon>
        <taxon>Euteleostomi</taxon>
        <taxon>Amphibia</taxon>
        <taxon>Batrachia</taxon>
        <taxon>Anura</taxon>
        <taxon>Neobatrachia</taxon>
        <taxon>Hyloidea</taxon>
        <taxon>Leptodactylidae</taxon>
        <taxon>Leiuperinae</taxon>
        <taxon>Engystomops</taxon>
    </lineage>
</organism>
<keyword evidence="3" id="KW-1185">Reference proteome</keyword>
<comment type="caution">
    <text evidence="2">The sequence shown here is derived from an EMBL/GenBank/DDBJ whole genome shotgun (WGS) entry which is preliminary data.</text>
</comment>
<dbReference type="AlphaFoldDB" id="A0AAV7B7M0"/>
<evidence type="ECO:0000313" key="2">
    <source>
        <dbReference type="EMBL" id="KAG8568534.1"/>
    </source>
</evidence>
<protein>
    <submittedName>
        <fullName evidence="2">Uncharacterized protein</fullName>
    </submittedName>
</protein>
<sequence>MVKRLECQECLGRCFNTGNKFKTGSRCVSRFCHSQLKCSYNKNCRWENLQNRPWIKHLFPPPCRVIMGFAPFFGAFIFVCFTCHR</sequence>